<comment type="catalytic activity">
    <reaction evidence="1">
        <text>ATP + protein L-histidine = ADP + protein N-phospho-L-histidine.</text>
        <dbReference type="EC" id="2.7.13.3"/>
    </reaction>
</comment>
<keyword evidence="8" id="KW-0902">Two-component regulatory system</keyword>
<dbReference type="EMBL" id="FODY01000002">
    <property type="protein sequence ID" value="SEO43296.1"/>
    <property type="molecule type" value="Genomic_DNA"/>
</dbReference>
<feature type="transmembrane region" description="Helical" evidence="9">
    <location>
        <begin position="67"/>
        <end position="87"/>
    </location>
</feature>
<dbReference type="SMART" id="SM00388">
    <property type="entry name" value="HisKA"/>
    <property type="match status" value="1"/>
</dbReference>
<dbReference type="SMART" id="SM00086">
    <property type="entry name" value="PAC"/>
    <property type="match status" value="1"/>
</dbReference>
<dbReference type="SUPFAM" id="SSF47384">
    <property type="entry name" value="Homodimeric domain of signal transducing histidine kinase"/>
    <property type="match status" value="1"/>
</dbReference>
<keyword evidence="4" id="KW-0808">Transferase</keyword>
<dbReference type="InterPro" id="IPR013655">
    <property type="entry name" value="PAS_fold_3"/>
</dbReference>
<evidence type="ECO:0000313" key="13">
    <source>
        <dbReference type="Proteomes" id="UP000198847"/>
    </source>
</evidence>
<feature type="domain" description="PAC" evidence="11">
    <location>
        <begin position="271"/>
        <end position="326"/>
    </location>
</feature>
<dbReference type="Pfam" id="PF08447">
    <property type="entry name" value="PAS_3"/>
    <property type="match status" value="1"/>
</dbReference>
<dbReference type="SUPFAM" id="SSF55785">
    <property type="entry name" value="PYP-like sensor domain (PAS domain)"/>
    <property type="match status" value="1"/>
</dbReference>
<dbReference type="Gene3D" id="1.10.287.130">
    <property type="match status" value="1"/>
</dbReference>
<evidence type="ECO:0000313" key="12">
    <source>
        <dbReference type="EMBL" id="SEO43296.1"/>
    </source>
</evidence>
<dbReference type="Pfam" id="PF00512">
    <property type="entry name" value="HisKA"/>
    <property type="match status" value="1"/>
</dbReference>
<dbReference type="InterPro" id="IPR001610">
    <property type="entry name" value="PAC"/>
</dbReference>
<name>A0A1H8PND0_9FIRM</name>
<dbReference type="InterPro" id="IPR036097">
    <property type="entry name" value="HisK_dim/P_sf"/>
</dbReference>
<evidence type="ECO:0000259" key="11">
    <source>
        <dbReference type="PROSITE" id="PS50113"/>
    </source>
</evidence>
<dbReference type="RefSeq" id="WP_177173433.1">
    <property type="nucleotide sequence ID" value="NZ_FODY01000002.1"/>
</dbReference>
<evidence type="ECO:0000256" key="9">
    <source>
        <dbReference type="SAM" id="Phobius"/>
    </source>
</evidence>
<dbReference type="SMART" id="SM00387">
    <property type="entry name" value="HATPase_c"/>
    <property type="match status" value="1"/>
</dbReference>
<organism evidence="12 13">
    <name type="scientific">Propionispora vibrioides</name>
    <dbReference type="NCBI Taxonomy" id="112903"/>
    <lineage>
        <taxon>Bacteria</taxon>
        <taxon>Bacillati</taxon>
        <taxon>Bacillota</taxon>
        <taxon>Negativicutes</taxon>
        <taxon>Selenomonadales</taxon>
        <taxon>Sporomusaceae</taxon>
        <taxon>Propionispora</taxon>
    </lineage>
</organism>
<reference evidence="12 13" key="1">
    <citation type="submission" date="2016-10" db="EMBL/GenBank/DDBJ databases">
        <authorList>
            <person name="de Groot N.N."/>
        </authorList>
    </citation>
    <scope>NUCLEOTIDE SEQUENCE [LARGE SCALE GENOMIC DNA]</scope>
    <source>
        <strain evidence="12 13">DSM 13305</strain>
    </source>
</reference>
<keyword evidence="7" id="KW-0067">ATP-binding</keyword>
<evidence type="ECO:0000259" key="10">
    <source>
        <dbReference type="PROSITE" id="PS50109"/>
    </source>
</evidence>
<dbReference type="Gene3D" id="3.30.565.10">
    <property type="entry name" value="Histidine kinase-like ATPase, C-terminal domain"/>
    <property type="match status" value="1"/>
</dbReference>
<dbReference type="InterPro" id="IPR005467">
    <property type="entry name" value="His_kinase_dom"/>
</dbReference>
<dbReference type="GO" id="GO:0005524">
    <property type="term" value="F:ATP binding"/>
    <property type="evidence" value="ECO:0007669"/>
    <property type="project" value="UniProtKB-KW"/>
</dbReference>
<feature type="transmembrane region" description="Helical" evidence="9">
    <location>
        <begin position="151"/>
        <end position="169"/>
    </location>
</feature>
<evidence type="ECO:0000256" key="4">
    <source>
        <dbReference type="ARBA" id="ARBA00022679"/>
    </source>
</evidence>
<dbReference type="InterPro" id="IPR003594">
    <property type="entry name" value="HATPase_dom"/>
</dbReference>
<keyword evidence="9" id="KW-1133">Transmembrane helix</keyword>
<dbReference type="InterPro" id="IPR003661">
    <property type="entry name" value="HisK_dim/P_dom"/>
</dbReference>
<dbReference type="PROSITE" id="PS50113">
    <property type="entry name" value="PAC"/>
    <property type="match status" value="1"/>
</dbReference>
<keyword evidence="5" id="KW-0547">Nucleotide-binding</keyword>
<dbReference type="CDD" id="cd00075">
    <property type="entry name" value="HATPase"/>
    <property type="match status" value="1"/>
</dbReference>
<evidence type="ECO:0000256" key="7">
    <source>
        <dbReference type="ARBA" id="ARBA00022840"/>
    </source>
</evidence>
<dbReference type="Gene3D" id="3.30.450.20">
    <property type="entry name" value="PAS domain"/>
    <property type="match status" value="1"/>
</dbReference>
<dbReference type="InterPro" id="IPR035965">
    <property type="entry name" value="PAS-like_dom_sf"/>
</dbReference>
<dbReference type="GO" id="GO:0000155">
    <property type="term" value="F:phosphorelay sensor kinase activity"/>
    <property type="evidence" value="ECO:0007669"/>
    <property type="project" value="InterPro"/>
</dbReference>
<sequence>MNYILLTAISSAAGTFSLSLVYVYLYVLYRERHIGLWALSWIIFLLRNILFDFGVLQWKHSLWEFNLYQLLFNASGIVFVWGIYLFNNRKIHKGWLYGVVLAVVITALLGLLPVPPLYKLLPTAWYGGVVLLWIGIFFLFHMEGSGIGQQVTGYAFFLWGALTLIFPLFPGWMIWIVPLAGLLRVTIAAGTIIVYFEKTRQDLINKELPYRLFAENAADIIYRFKVSSVPAFEYISPAALTVTGYAVEEFYRDGSLFRTLLHPFELPRQQEDTGPRIFSIQRKDGVAIWAEQTATYIRDGEGKITAVEGIVRDITSRRNLENIAERADKMNVVGQMAVSVAHEIRNPLTTVRGYLQFIAYKKGDKALESCYEILIEELDRANDIISEYLLLAKEKRAKLQYCSLNKVIHAIYPLLETLATADKAAIRLQLAPVPDVLLDENEIRQLLLNLVRNAIEAMAHKGGLVQIRTYKEAEQVVLAISDNGPGIPAHLVEQLGTPFLTTKDTGTGLGLSICYRIVHRHGAVMKVKTDPAGTEFLIYFKLPV</sequence>
<gene>
    <name evidence="12" type="ORF">SAMN04490178_10228</name>
</gene>
<keyword evidence="9" id="KW-0472">Membrane</keyword>
<dbReference type="InterPro" id="IPR000014">
    <property type="entry name" value="PAS"/>
</dbReference>
<dbReference type="PROSITE" id="PS50109">
    <property type="entry name" value="HIS_KIN"/>
    <property type="match status" value="1"/>
</dbReference>
<keyword evidence="9" id="KW-0812">Transmembrane</keyword>
<feature type="domain" description="Histidine kinase" evidence="10">
    <location>
        <begin position="339"/>
        <end position="544"/>
    </location>
</feature>
<dbReference type="InterPro" id="IPR036890">
    <property type="entry name" value="HATPase_C_sf"/>
</dbReference>
<dbReference type="NCBIfam" id="TIGR00229">
    <property type="entry name" value="sensory_box"/>
    <property type="match status" value="1"/>
</dbReference>
<dbReference type="Pfam" id="PF02518">
    <property type="entry name" value="HATPase_c"/>
    <property type="match status" value="1"/>
</dbReference>
<protein>
    <recommendedName>
        <fullName evidence="2">histidine kinase</fullName>
        <ecNumber evidence="2">2.7.13.3</ecNumber>
    </recommendedName>
</protein>
<dbReference type="Proteomes" id="UP000198847">
    <property type="component" value="Unassembled WGS sequence"/>
</dbReference>
<proteinExistence type="predicted"/>
<keyword evidence="13" id="KW-1185">Reference proteome</keyword>
<dbReference type="InterPro" id="IPR000700">
    <property type="entry name" value="PAS-assoc_C"/>
</dbReference>
<evidence type="ECO:0000256" key="3">
    <source>
        <dbReference type="ARBA" id="ARBA00022553"/>
    </source>
</evidence>
<evidence type="ECO:0000256" key="6">
    <source>
        <dbReference type="ARBA" id="ARBA00022777"/>
    </source>
</evidence>
<feature type="transmembrane region" description="Helical" evidence="9">
    <location>
        <begin position="94"/>
        <end position="114"/>
    </location>
</feature>
<keyword evidence="3" id="KW-0597">Phosphoprotein</keyword>
<dbReference type="CDD" id="cd00082">
    <property type="entry name" value="HisKA"/>
    <property type="match status" value="1"/>
</dbReference>
<keyword evidence="6" id="KW-0418">Kinase</keyword>
<dbReference type="PANTHER" id="PTHR43065:SF46">
    <property type="entry name" value="C4-DICARBOXYLATE TRANSPORT SENSOR PROTEIN DCTB"/>
    <property type="match status" value="1"/>
</dbReference>
<feature type="transmembrane region" description="Helical" evidence="9">
    <location>
        <begin position="6"/>
        <end position="27"/>
    </location>
</feature>
<accession>A0A1H8PND0</accession>
<dbReference type="PANTHER" id="PTHR43065">
    <property type="entry name" value="SENSOR HISTIDINE KINASE"/>
    <property type="match status" value="1"/>
</dbReference>
<evidence type="ECO:0000256" key="5">
    <source>
        <dbReference type="ARBA" id="ARBA00022741"/>
    </source>
</evidence>
<dbReference type="InterPro" id="IPR004358">
    <property type="entry name" value="Sig_transdc_His_kin-like_C"/>
</dbReference>
<evidence type="ECO:0000256" key="1">
    <source>
        <dbReference type="ARBA" id="ARBA00000085"/>
    </source>
</evidence>
<feature type="transmembrane region" description="Helical" evidence="9">
    <location>
        <begin position="120"/>
        <end position="139"/>
    </location>
</feature>
<dbReference type="STRING" id="112903.SAMN04490178_10228"/>
<dbReference type="SUPFAM" id="SSF55874">
    <property type="entry name" value="ATPase domain of HSP90 chaperone/DNA topoisomerase II/histidine kinase"/>
    <property type="match status" value="1"/>
</dbReference>
<dbReference type="PRINTS" id="PR00344">
    <property type="entry name" value="BCTRLSENSOR"/>
</dbReference>
<dbReference type="AlphaFoldDB" id="A0A1H8PND0"/>
<dbReference type="EC" id="2.7.13.3" evidence="2"/>
<dbReference type="CDD" id="cd00130">
    <property type="entry name" value="PAS"/>
    <property type="match status" value="1"/>
</dbReference>
<evidence type="ECO:0000256" key="2">
    <source>
        <dbReference type="ARBA" id="ARBA00012438"/>
    </source>
</evidence>
<evidence type="ECO:0000256" key="8">
    <source>
        <dbReference type="ARBA" id="ARBA00023012"/>
    </source>
</evidence>
<feature type="transmembrane region" description="Helical" evidence="9">
    <location>
        <begin position="34"/>
        <end position="55"/>
    </location>
</feature>